<evidence type="ECO:0000256" key="4">
    <source>
        <dbReference type="ARBA" id="ARBA00023002"/>
    </source>
</evidence>
<dbReference type="PROSITE" id="PS51384">
    <property type="entry name" value="FAD_FR"/>
    <property type="match status" value="1"/>
</dbReference>
<feature type="transmembrane region" description="Helical" evidence="6">
    <location>
        <begin position="90"/>
        <end position="107"/>
    </location>
</feature>
<dbReference type="PANTHER" id="PTHR11972:SF69">
    <property type="entry name" value="FERRIC REDUCTION OXIDASE 6-RELATED"/>
    <property type="match status" value="1"/>
</dbReference>
<dbReference type="AlphaFoldDB" id="D7FS88"/>
<dbReference type="SFLD" id="SFLDG01168">
    <property type="entry name" value="Ferric_reductase_subgroup_(FRE"/>
    <property type="match status" value="1"/>
</dbReference>
<keyword evidence="2 6" id="KW-0812">Transmembrane</keyword>
<evidence type="ECO:0000256" key="3">
    <source>
        <dbReference type="ARBA" id="ARBA00022989"/>
    </source>
</evidence>
<dbReference type="STRING" id="2880.D7FS88"/>
<evidence type="ECO:0000256" key="5">
    <source>
        <dbReference type="ARBA" id="ARBA00023136"/>
    </source>
</evidence>
<dbReference type="EMBL" id="FN648408">
    <property type="protein sequence ID" value="CBJ31029.1"/>
    <property type="molecule type" value="Genomic_DNA"/>
</dbReference>
<evidence type="ECO:0000259" key="7">
    <source>
        <dbReference type="PROSITE" id="PS51384"/>
    </source>
</evidence>
<accession>D7FS88</accession>
<proteinExistence type="predicted"/>
<dbReference type="InParanoid" id="D7FS88"/>
<dbReference type="GO" id="GO:0005886">
    <property type="term" value="C:plasma membrane"/>
    <property type="evidence" value="ECO:0007669"/>
    <property type="project" value="TreeGrafter"/>
</dbReference>
<dbReference type="SUPFAM" id="SSF52343">
    <property type="entry name" value="Ferredoxin reductase-like, C-terminal NADP-linked domain"/>
    <property type="match status" value="1"/>
</dbReference>
<reference evidence="8 9" key="1">
    <citation type="journal article" date="2010" name="Nature">
        <title>The Ectocarpus genome and the independent evolution of multicellularity in brown algae.</title>
        <authorList>
            <person name="Cock J.M."/>
            <person name="Sterck L."/>
            <person name="Rouze P."/>
            <person name="Scornet D."/>
            <person name="Allen A.E."/>
            <person name="Amoutzias G."/>
            <person name="Anthouard V."/>
            <person name="Artiguenave F."/>
            <person name="Aury J.M."/>
            <person name="Badger J.H."/>
            <person name="Beszteri B."/>
            <person name="Billiau K."/>
            <person name="Bonnet E."/>
            <person name="Bothwell J.H."/>
            <person name="Bowler C."/>
            <person name="Boyen C."/>
            <person name="Brownlee C."/>
            <person name="Carrano C.J."/>
            <person name="Charrier B."/>
            <person name="Cho G.Y."/>
            <person name="Coelho S.M."/>
            <person name="Collen J."/>
            <person name="Corre E."/>
            <person name="Da Silva C."/>
            <person name="Delage L."/>
            <person name="Delaroque N."/>
            <person name="Dittami S.M."/>
            <person name="Doulbeau S."/>
            <person name="Elias M."/>
            <person name="Farnham G."/>
            <person name="Gachon C.M."/>
            <person name="Gschloessl B."/>
            <person name="Heesch S."/>
            <person name="Jabbari K."/>
            <person name="Jubin C."/>
            <person name="Kawai H."/>
            <person name="Kimura K."/>
            <person name="Kloareg B."/>
            <person name="Kupper F.C."/>
            <person name="Lang D."/>
            <person name="Le Bail A."/>
            <person name="Leblanc C."/>
            <person name="Lerouge P."/>
            <person name="Lohr M."/>
            <person name="Lopez P.J."/>
            <person name="Martens C."/>
            <person name="Maumus F."/>
            <person name="Michel G."/>
            <person name="Miranda-Saavedra D."/>
            <person name="Morales J."/>
            <person name="Moreau H."/>
            <person name="Motomura T."/>
            <person name="Nagasato C."/>
            <person name="Napoli C.A."/>
            <person name="Nelson D.R."/>
            <person name="Nyvall-Collen P."/>
            <person name="Peters A.F."/>
            <person name="Pommier C."/>
            <person name="Potin P."/>
            <person name="Poulain J."/>
            <person name="Quesneville H."/>
            <person name="Read B."/>
            <person name="Rensing S.A."/>
            <person name="Ritter A."/>
            <person name="Rousvoal S."/>
            <person name="Samanta M."/>
            <person name="Samson G."/>
            <person name="Schroeder D.C."/>
            <person name="Segurens B."/>
            <person name="Strittmatter M."/>
            <person name="Tonon T."/>
            <person name="Tregear J.W."/>
            <person name="Valentin K."/>
            <person name="von Dassow P."/>
            <person name="Yamagishi T."/>
            <person name="Van de Peer Y."/>
            <person name="Wincker P."/>
        </authorList>
    </citation>
    <scope>NUCLEOTIDE SEQUENCE [LARGE SCALE GENOMIC DNA]</scope>
    <source>
        <strain evidence="9">Ec32 / CCAP1310/4</strain>
    </source>
</reference>
<keyword evidence="4" id="KW-0560">Oxidoreductase</keyword>
<dbReference type="InterPro" id="IPR039261">
    <property type="entry name" value="FNR_nucleotide-bd"/>
</dbReference>
<evidence type="ECO:0000256" key="1">
    <source>
        <dbReference type="ARBA" id="ARBA00004141"/>
    </source>
</evidence>
<dbReference type="PANTHER" id="PTHR11972">
    <property type="entry name" value="NADPH OXIDASE"/>
    <property type="match status" value="1"/>
</dbReference>
<dbReference type="InterPro" id="IPR013112">
    <property type="entry name" value="FAD-bd_8"/>
</dbReference>
<keyword evidence="3 6" id="KW-1133">Transmembrane helix</keyword>
<dbReference type="EMBL" id="FN649728">
    <property type="protein sequence ID" value="CBJ31029.1"/>
    <property type="molecule type" value="Genomic_DNA"/>
</dbReference>
<dbReference type="OrthoDB" id="167398at2759"/>
<evidence type="ECO:0000313" key="9">
    <source>
        <dbReference type="Proteomes" id="UP000002630"/>
    </source>
</evidence>
<evidence type="ECO:0000256" key="6">
    <source>
        <dbReference type="SAM" id="Phobius"/>
    </source>
</evidence>
<dbReference type="SUPFAM" id="SSF63380">
    <property type="entry name" value="Riboflavin synthase domain-like"/>
    <property type="match status" value="1"/>
</dbReference>
<feature type="domain" description="FAD-binding FR-type" evidence="7">
    <location>
        <begin position="130"/>
        <end position="245"/>
    </location>
</feature>
<dbReference type="Gene3D" id="2.40.30.10">
    <property type="entry name" value="Translation factors"/>
    <property type="match status" value="1"/>
</dbReference>
<dbReference type="GO" id="GO:0016491">
    <property type="term" value="F:oxidoreductase activity"/>
    <property type="evidence" value="ECO:0007669"/>
    <property type="project" value="UniProtKB-KW"/>
</dbReference>
<keyword evidence="5 6" id="KW-0472">Membrane</keyword>
<dbReference type="Pfam" id="PF08022">
    <property type="entry name" value="FAD_binding_8"/>
    <property type="match status" value="1"/>
</dbReference>
<dbReference type="Pfam" id="PF08030">
    <property type="entry name" value="NAD_binding_6"/>
    <property type="match status" value="1"/>
</dbReference>
<dbReference type="Pfam" id="PF01794">
    <property type="entry name" value="Ferric_reduct"/>
    <property type="match status" value="1"/>
</dbReference>
<dbReference type="InterPro" id="IPR013130">
    <property type="entry name" value="Fe3_Rdtase_TM_dom"/>
</dbReference>
<dbReference type="OMA" id="DVHTECF"/>
<feature type="transmembrane region" description="Helical" evidence="6">
    <location>
        <begin position="61"/>
        <end position="83"/>
    </location>
</feature>
<dbReference type="InterPro" id="IPR017938">
    <property type="entry name" value="Riboflavin_synthase-like_b-brl"/>
</dbReference>
<dbReference type="Gene3D" id="3.40.50.80">
    <property type="entry name" value="Nucleotide-binding domain of ferredoxin-NADP reductase (FNR) module"/>
    <property type="match status" value="1"/>
</dbReference>
<dbReference type="eggNOG" id="KOG0039">
    <property type="taxonomic scope" value="Eukaryota"/>
</dbReference>
<dbReference type="SFLD" id="SFLDS00052">
    <property type="entry name" value="Ferric_Reductase_Domain"/>
    <property type="match status" value="1"/>
</dbReference>
<name>D7FS88_ECTSI</name>
<dbReference type="CDD" id="cd06186">
    <property type="entry name" value="NOX_Duox_like_FAD_NADP"/>
    <property type="match status" value="1"/>
</dbReference>
<evidence type="ECO:0000313" key="8">
    <source>
        <dbReference type="EMBL" id="CBJ31029.1"/>
    </source>
</evidence>
<evidence type="ECO:0000256" key="2">
    <source>
        <dbReference type="ARBA" id="ARBA00022692"/>
    </source>
</evidence>
<dbReference type="InterPro" id="IPR050369">
    <property type="entry name" value="RBOH/FRE"/>
</dbReference>
<gene>
    <name evidence="8" type="ORF">Esi_0229_0011</name>
</gene>
<dbReference type="Proteomes" id="UP000002630">
    <property type="component" value="Linkage Group LG03"/>
</dbReference>
<sequence length="352" mass="39518">MVFGVGWETMVAFHRRMSRVFLALVLVHMVFFWAVYAQEGDFWHDWPIAIPTDYHQDNWTIPLATLTTWFMVITMFGLSVQWVRRKHFEVFYYSHHFFVVVWTMMLWHAASAWYYIAASIALWLVDRAIRFSKGLTIVSVKGFAAAGGVTRLAYTVESAGVGPWAGSPRAMLHEAGQYVFINVPAISVVQWHPFTISSCPDDRETTHHIKDMGPDTFTGKLRMLATLGSQIQVNVDGPYGFPLEYERYRLLVLVAGGIGVTPCISILRHLSLLARAGCLENCLQEGVKLIWSTRSPEEMVMFETELQDVIGLPDEEEEEAVTVAAAAATAAASPGRRFSVHLHLTSASGEDN</sequence>
<dbReference type="InterPro" id="IPR017927">
    <property type="entry name" value="FAD-bd_FR_type"/>
</dbReference>
<protein>
    <submittedName>
        <fullName evidence="8">Ferric reductase</fullName>
    </submittedName>
</protein>
<keyword evidence="9" id="KW-1185">Reference proteome</keyword>
<dbReference type="PRINTS" id="PR00410">
    <property type="entry name" value="PHEHYDRXLASE"/>
</dbReference>
<dbReference type="InterPro" id="IPR013121">
    <property type="entry name" value="Fe_red_NAD-bd_6"/>
</dbReference>
<comment type="subcellular location">
    <subcellularLocation>
        <location evidence="1">Membrane</location>
        <topology evidence="1">Multi-pass membrane protein</topology>
    </subcellularLocation>
</comment>
<organism evidence="8 9">
    <name type="scientific">Ectocarpus siliculosus</name>
    <name type="common">Brown alga</name>
    <name type="synonym">Conferva siliculosa</name>
    <dbReference type="NCBI Taxonomy" id="2880"/>
    <lineage>
        <taxon>Eukaryota</taxon>
        <taxon>Sar</taxon>
        <taxon>Stramenopiles</taxon>
        <taxon>Ochrophyta</taxon>
        <taxon>PX clade</taxon>
        <taxon>Phaeophyceae</taxon>
        <taxon>Ectocarpales</taxon>
        <taxon>Ectocarpaceae</taxon>
        <taxon>Ectocarpus</taxon>
    </lineage>
</organism>